<dbReference type="InterPro" id="IPR000195">
    <property type="entry name" value="Rab-GAP-TBC_dom"/>
</dbReference>
<proteinExistence type="predicted"/>
<dbReference type="InterPro" id="IPR035969">
    <property type="entry name" value="Rab-GAP_TBC_sf"/>
</dbReference>
<dbReference type="GO" id="GO:0005096">
    <property type="term" value="F:GTPase activator activity"/>
    <property type="evidence" value="ECO:0007669"/>
    <property type="project" value="TreeGrafter"/>
</dbReference>
<dbReference type="InterPro" id="IPR050302">
    <property type="entry name" value="Rab_GAP_TBC_domain"/>
</dbReference>
<dbReference type="Gene3D" id="1.10.8.270">
    <property type="entry name" value="putative rabgap domain of human tbc1 domain family member 14 like domains"/>
    <property type="match status" value="1"/>
</dbReference>
<gene>
    <name evidence="2" type="ORF">DYB25_014153</name>
</gene>
<evidence type="ECO:0000313" key="2">
    <source>
        <dbReference type="EMBL" id="RHY35545.1"/>
    </source>
</evidence>
<evidence type="ECO:0000259" key="1">
    <source>
        <dbReference type="PROSITE" id="PS50086"/>
    </source>
</evidence>
<dbReference type="EMBL" id="QUTA01001242">
    <property type="protein sequence ID" value="RHY35545.1"/>
    <property type="molecule type" value="Genomic_DNA"/>
</dbReference>
<organism evidence="2 3">
    <name type="scientific">Aphanomyces astaci</name>
    <name type="common">Crayfish plague agent</name>
    <dbReference type="NCBI Taxonomy" id="112090"/>
    <lineage>
        <taxon>Eukaryota</taxon>
        <taxon>Sar</taxon>
        <taxon>Stramenopiles</taxon>
        <taxon>Oomycota</taxon>
        <taxon>Saprolegniomycetes</taxon>
        <taxon>Saprolegniales</taxon>
        <taxon>Verrucalvaceae</taxon>
        <taxon>Aphanomyces</taxon>
    </lineage>
</organism>
<dbReference type="SUPFAM" id="SSF47923">
    <property type="entry name" value="Ypt/Rab-GAP domain of gyp1p"/>
    <property type="match status" value="1"/>
</dbReference>
<dbReference type="Gene3D" id="1.10.472.80">
    <property type="entry name" value="Ypt/Rab-GAP domain of gyp1p, domain 3"/>
    <property type="match status" value="1"/>
</dbReference>
<dbReference type="VEuPathDB" id="FungiDB:H257_12548"/>
<comment type="caution">
    <text evidence="2">The sequence shown here is derived from an EMBL/GenBank/DDBJ whole genome shotgun (WGS) entry which is preliminary data.</text>
</comment>
<accession>A0A397C2E7</accession>
<dbReference type="AlphaFoldDB" id="A0A397C2E7"/>
<name>A0A397C2E7_APHAT</name>
<sequence>MFTDAASSIPAWTVLLELYETQQTDMNNASNAQDGGVQSDEKLSYELWRTEERVRMLVLDEASCRHLTPQMHGKLWMLLSGANTEMDLRKGHYSTLVGHSSSVRQIEADLTRTVSPDDADWSVERSNQLRRVLVAYAVHNPKLGYCQGLNYVVARLLQCVDDDESAFWLLERMIALLPDDYYTTMLGLAIDQHVFAELVALQTPQIVQHIEQLGGFGAELSLACTEWFCTLFGSPCRKETTIRVWDLFFINGNEIGRDALLDPKLLVHVANSQEIVTSSRIEDLRAYHRLELASGIALSNDRTFATVATADDGDPPLSIESAKKRKHPLSNRKITSRYGNIRPHGVVLVNKLI</sequence>
<dbReference type="GO" id="GO:0031267">
    <property type="term" value="F:small GTPase binding"/>
    <property type="evidence" value="ECO:0007669"/>
    <property type="project" value="TreeGrafter"/>
</dbReference>
<reference evidence="2 3" key="1">
    <citation type="submission" date="2018-08" db="EMBL/GenBank/DDBJ databases">
        <title>Aphanomyces genome sequencing and annotation.</title>
        <authorList>
            <person name="Minardi D."/>
            <person name="Oidtmann B."/>
            <person name="Van Der Giezen M."/>
            <person name="Studholme D.J."/>
        </authorList>
    </citation>
    <scope>NUCLEOTIDE SEQUENCE [LARGE SCALE GENOMIC DNA]</scope>
    <source>
        <strain evidence="2 3">Yx</strain>
    </source>
</reference>
<dbReference type="PANTHER" id="PTHR47219:SF20">
    <property type="entry name" value="TBC1 DOMAIN FAMILY MEMBER 2B"/>
    <property type="match status" value="1"/>
</dbReference>
<protein>
    <recommendedName>
        <fullName evidence="1">Rab-GAP TBC domain-containing protein</fullName>
    </recommendedName>
</protein>
<evidence type="ECO:0000313" key="3">
    <source>
        <dbReference type="Proteomes" id="UP000266239"/>
    </source>
</evidence>
<dbReference type="PANTHER" id="PTHR47219">
    <property type="entry name" value="RAB GTPASE-ACTIVATING PROTEIN 1-LIKE"/>
    <property type="match status" value="1"/>
</dbReference>
<dbReference type="Pfam" id="PF00566">
    <property type="entry name" value="RabGAP-TBC"/>
    <property type="match status" value="1"/>
</dbReference>
<dbReference type="PROSITE" id="PS50086">
    <property type="entry name" value="TBC_RABGAP"/>
    <property type="match status" value="1"/>
</dbReference>
<dbReference type="Proteomes" id="UP000266239">
    <property type="component" value="Unassembled WGS sequence"/>
</dbReference>
<dbReference type="SMART" id="SM00164">
    <property type="entry name" value="TBC"/>
    <property type="match status" value="1"/>
</dbReference>
<feature type="domain" description="Rab-GAP TBC" evidence="1">
    <location>
        <begin position="66"/>
        <end position="252"/>
    </location>
</feature>